<sequence>MYRQHSFCSFCGHPFAEYQPWP</sequence>
<name>A0A2J6X6G6_9CHLR</name>
<comment type="caution">
    <text evidence="1">The sequence shown here is derived from an EMBL/GenBank/DDBJ whole genome shotgun (WGS) entry which is preliminary data.</text>
</comment>
<keyword evidence="1" id="KW-0378">Hydrolase</keyword>
<dbReference type="GO" id="GO:0016787">
    <property type="term" value="F:hydrolase activity"/>
    <property type="evidence" value="ECO:0007669"/>
    <property type="project" value="UniProtKB-KW"/>
</dbReference>
<evidence type="ECO:0000313" key="1">
    <source>
        <dbReference type="EMBL" id="PMP82418.1"/>
    </source>
</evidence>
<proteinExistence type="predicted"/>
<dbReference type="AlphaFoldDB" id="A0A2J6X6G6"/>
<accession>A0A2J6X6G6</accession>
<dbReference type="Proteomes" id="UP000243376">
    <property type="component" value="Unassembled WGS sequence"/>
</dbReference>
<protein>
    <submittedName>
        <fullName evidence="1">NUDIX hydrolase</fullName>
    </submittedName>
</protein>
<feature type="non-terminal residue" evidence="1">
    <location>
        <position position="22"/>
    </location>
</feature>
<gene>
    <name evidence="1" type="ORF">C0184_06885</name>
</gene>
<reference evidence="1 2" key="1">
    <citation type="submission" date="2018-01" db="EMBL/GenBank/DDBJ databases">
        <title>Metagenomic assembled genomes from two thermal pools in the Uzon Caldera, Kamchatka, Russia.</title>
        <authorList>
            <person name="Wilkins L."/>
            <person name="Ettinger C."/>
        </authorList>
    </citation>
    <scope>NUCLEOTIDE SEQUENCE [LARGE SCALE GENOMIC DNA]</scope>
    <source>
        <strain evidence="1">ZAV-02</strain>
    </source>
</reference>
<evidence type="ECO:0000313" key="2">
    <source>
        <dbReference type="Proteomes" id="UP000243376"/>
    </source>
</evidence>
<dbReference type="EMBL" id="PNIQ01000450">
    <property type="protein sequence ID" value="PMP82418.1"/>
    <property type="molecule type" value="Genomic_DNA"/>
</dbReference>
<organism evidence="1 2">
    <name type="scientific">Chloroflexus aggregans</name>
    <dbReference type="NCBI Taxonomy" id="152260"/>
    <lineage>
        <taxon>Bacteria</taxon>
        <taxon>Bacillati</taxon>
        <taxon>Chloroflexota</taxon>
        <taxon>Chloroflexia</taxon>
        <taxon>Chloroflexales</taxon>
        <taxon>Chloroflexineae</taxon>
        <taxon>Chloroflexaceae</taxon>
        <taxon>Chloroflexus</taxon>
    </lineage>
</organism>